<name>A0A699UCQ4_TANCI</name>
<protein>
    <submittedName>
        <fullName evidence="1">Uncharacterized protein</fullName>
    </submittedName>
</protein>
<dbReference type="EMBL" id="BKCJ011313099">
    <property type="protein sequence ID" value="GFD19249.1"/>
    <property type="molecule type" value="Genomic_DNA"/>
</dbReference>
<evidence type="ECO:0000313" key="1">
    <source>
        <dbReference type="EMBL" id="GFD19249.1"/>
    </source>
</evidence>
<sequence length="95" mass="10558">NDCKLIQIGTCGENSYPLCNLCRHSCGTTRDAWVIASHPCPVCDRPPLLQTLYPCHALEVNGSRNEMCCVKAGNAIDLFDRPVIESAQPMQMKMY</sequence>
<accession>A0A699UCQ4</accession>
<gene>
    <name evidence="1" type="ORF">Tci_891218</name>
</gene>
<comment type="caution">
    <text evidence="1">The sequence shown here is derived from an EMBL/GenBank/DDBJ whole genome shotgun (WGS) entry which is preliminary data.</text>
</comment>
<feature type="non-terminal residue" evidence="1">
    <location>
        <position position="1"/>
    </location>
</feature>
<reference evidence="1" key="1">
    <citation type="journal article" date="2019" name="Sci. Rep.">
        <title>Draft genome of Tanacetum cinerariifolium, the natural source of mosquito coil.</title>
        <authorList>
            <person name="Yamashiro T."/>
            <person name="Shiraishi A."/>
            <person name="Satake H."/>
            <person name="Nakayama K."/>
        </authorList>
    </citation>
    <scope>NUCLEOTIDE SEQUENCE</scope>
</reference>
<organism evidence="1">
    <name type="scientific">Tanacetum cinerariifolium</name>
    <name type="common">Dalmatian daisy</name>
    <name type="synonym">Chrysanthemum cinerariifolium</name>
    <dbReference type="NCBI Taxonomy" id="118510"/>
    <lineage>
        <taxon>Eukaryota</taxon>
        <taxon>Viridiplantae</taxon>
        <taxon>Streptophyta</taxon>
        <taxon>Embryophyta</taxon>
        <taxon>Tracheophyta</taxon>
        <taxon>Spermatophyta</taxon>
        <taxon>Magnoliopsida</taxon>
        <taxon>eudicotyledons</taxon>
        <taxon>Gunneridae</taxon>
        <taxon>Pentapetalae</taxon>
        <taxon>asterids</taxon>
        <taxon>campanulids</taxon>
        <taxon>Asterales</taxon>
        <taxon>Asteraceae</taxon>
        <taxon>Asteroideae</taxon>
        <taxon>Anthemideae</taxon>
        <taxon>Anthemidinae</taxon>
        <taxon>Tanacetum</taxon>
    </lineage>
</organism>
<proteinExistence type="predicted"/>
<dbReference type="AlphaFoldDB" id="A0A699UCQ4"/>